<protein>
    <recommendedName>
        <fullName evidence="3">Serine hydroxymethyltransferase-like domain-containing protein</fullName>
    </recommendedName>
</protein>
<evidence type="ECO:0000256" key="1">
    <source>
        <dbReference type="ARBA" id="ARBA00001933"/>
    </source>
</evidence>
<accession>A0A381QD25</accession>
<proteinExistence type="predicted"/>
<evidence type="ECO:0000313" key="4">
    <source>
        <dbReference type="EMBL" id="SUZ76774.1"/>
    </source>
</evidence>
<name>A0A381QD25_9ZZZZ</name>
<dbReference type="AlphaFoldDB" id="A0A381QD25"/>
<dbReference type="GO" id="GO:0004372">
    <property type="term" value="F:glycine hydroxymethyltransferase activity"/>
    <property type="evidence" value="ECO:0007669"/>
    <property type="project" value="InterPro"/>
</dbReference>
<dbReference type="Gene3D" id="3.40.640.10">
    <property type="entry name" value="Type I PLP-dependent aspartate aminotransferase-like (Major domain)"/>
    <property type="match status" value="1"/>
</dbReference>
<evidence type="ECO:0000256" key="2">
    <source>
        <dbReference type="ARBA" id="ARBA00022898"/>
    </source>
</evidence>
<dbReference type="GO" id="GO:0035999">
    <property type="term" value="P:tetrahydrofolate interconversion"/>
    <property type="evidence" value="ECO:0007669"/>
    <property type="project" value="InterPro"/>
</dbReference>
<dbReference type="EMBL" id="UINC01001291">
    <property type="protein sequence ID" value="SUZ76774.1"/>
    <property type="molecule type" value="Genomic_DNA"/>
</dbReference>
<keyword evidence="2" id="KW-0663">Pyridoxal phosphate</keyword>
<dbReference type="InterPro" id="IPR015424">
    <property type="entry name" value="PyrdxlP-dep_Trfase"/>
</dbReference>
<dbReference type="Gene3D" id="3.90.1150.10">
    <property type="entry name" value="Aspartate Aminotransferase, domain 1"/>
    <property type="match status" value="1"/>
</dbReference>
<dbReference type="PIRSF" id="PIRSF000412">
    <property type="entry name" value="SHMT"/>
    <property type="match status" value="1"/>
</dbReference>
<dbReference type="InterPro" id="IPR039429">
    <property type="entry name" value="SHMT-like_dom"/>
</dbReference>
<dbReference type="Pfam" id="PF00464">
    <property type="entry name" value="SHMT"/>
    <property type="match status" value="1"/>
</dbReference>
<feature type="domain" description="Serine hydroxymethyltransferase-like" evidence="3">
    <location>
        <begin position="50"/>
        <end position="415"/>
    </location>
</feature>
<evidence type="ECO:0000259" key="3">
    <source>
        <dbReference type="Pfam" id="PF00464"/>
    </source>
</evidence>
<dbReference type="PANTHER" id="PTHR11680">
    <property type="entry name" value="SERINE HYDROXYMETHYLTRANSFERASE"/>
    <property type="match status" value="1"/>
</dbReference>
<dbReference type="PANTHER" id="PTHR11680:SF35">
    <property type="entry name" value="SERINE HYDROXYMETHYLTRANSFERASE 1"/>
    <property type="match status" value="1"/>
</dbReference>
<dbReference type="GO" id="GO:0019264">
    <property type="term" value="P:glycine biosynthetic process from serine"/>
    <property type="evidence" value="ECO:0007669"/>
    <property type="project" value="InterPro"/>
</dbReference>
<dbReference type="InterPro" id="IPR015422">
    <property type="entry name" value="PyrdxlP-dep_Trfase_small"/>
</dbReference>
<sequence length="448" mass="48947">MQKNKMNKYNNFRDWVPEDAERFIQQYATKYQQMSFDVLESKAFALVDAHEQLMDQQSIVLYAGTNVINPKAAKMLSSSIGNRASLGYPGAKYNKGMEHADQLEIMLMSLMRKLFDAKYVEYRVPSGSIANLYAYMATTKPGDKIMAFSDSAAGHVTHHAEGAAGLYGLEIHDVPFDSANMDVDPEALMIEAKKVRPKLIIVAGSMCLFPYSLGEVRKVADEVGAFVLYDAAHMGGLIAGGEFQQPLKEGADLMTGSTYKSFGGPPSGMILSNSAELAERLDKIAFPGLTANFDLSRAAAMVIAVLDLLTHGQEYAKMCIANAKALAAFLHSEGCEVFQVSGKGFTNSQHVAVPAGAYGGGDTAAKLLEKANLLTSGIGLPLPRVPGDFNAMRLGTQEITRWGMHPENMETVADFFCRVLVQKENPDKLKSAVIEFRKEFLQLHFIRA</sequence>
<organism evidence="4">
    <name type="scientific">marine metagenome</name>
    <dbReference type="NCBI Taxonomy" id="408172"/>
    <lineage>
        <taxon>unclassified sequences</taxon>
        <taxon>metagenomes</taxon>
        <taxon>ecological metagenomes</taxon>
    </lineage>
</organism>
<reference evidence="4" key="1">
    <citation type="submission" date="2018-05" db="EMBL/GenBank/DDBJ databases">
        <authorList>
            <person name="Lanie J.A."/>
            <person name="Ng W.-L."/>
            <person name="Kazmierczak K.M."/>
            <person name="Andrzejewski T.M."/>
            <person name="Davidsen T.M."/>
            <person name="Wayne K.J."/>
            <person name="Tettelin H."/>
            <person name="Glass J.I."/>
            <person name="Rusch D."/>
            <person name="Podicherti R."/>
            <person name="Tsui H.-C.T."/>
            <person name="Winkler M.E."/>
        </authorList>
    </citation>
    <scope>NUCLEOTIDE SEQUENCE</scope>
</reference>
<dbReference type="SUPFAM" id="SSF53383">
    <property type="entry name" value="PLP-dependent transferases"/>
    <property type="match status" value="1"/>
</dbReference>
<gene>
    <name evidence="4" type="ORF">METZ01_LOCUS29628</name>
</gene>
<dbReference type="InterPro" id="IPR015421">
    <property type="entry name" value="PyrdxlP-dep_Trfase_major"/>
</dbReference>
<dbReference type="InterPro" id="IPR001085">
    <property type="entry name" value="Ser_HO-MeTrfase"/>
</dbReference>
<dbReference type="GO" id="GO:0005737">
    <property type="term" value="C:cytoplasm"/>
    <property type="evidence" value="ECO:0007669"/>
    <property type="project" value="TreeGrafter"/>
</dbReference>
<dbReference type="GO" id="GO:0030170">
    <property type="term" value="F:pyridoxal phosphate binding"/>
    <property type="evidence" value="ECO:0007669"/>
    <property type="project" value="InterPro"/>
</dbReference>
<comment type="cofactor">
    <cofactor evidence="1">
        <name>pyridoxal 5'-phosphate</name>
        <dbReference type="ChEBI" id="CHEBI:597326"/>
    </cofactor>
</comment>
<dbReference type="InterPro" id="IPR049943">
    <property type="entry name" value="Ser_HO-MeTrfase-like"/>
</dbReference>